<protein>
    <submittedName>
        <fullName evidence="1">Uncharacterized protein</fullName>
    </submittedName>
</protein>
<proteinExistence type="predicted"/>
<reference evidence="1" key="1">
    <citation type="submission" date="2022-04" db="EMBL/GenBank/DDBJ databases">
        <title>Jade perch genome.</title>
        <authorList>
            <person name="Chao B."/>
        </authorList>
    </citation>
    <scope>NUCLEOTIDE SEQUENCE</scope>
    <source>
        <strain evidence="1">CB-2022</strain>
    </source>
</reference>
<dbReference type="Proteomes" id="UP000831701">
    <property type="component" value="Chromosome 2"/>
</dbReference>
<accession>A0ACB8X726</accession>
<gene>
    <name evidence="1" type="ORF">L3Q82_003984</name>
</gene>
<evidence type="ECO:0000313" key="1">
    <source>
        <dbReference type="EMBL" id="KAI3375685.1"/>
    </source>
</evidence>
<keyword evidence="2" id="KW-1185">Reference proteome</keyword>
<sequence length="1546" mass="174597">MALSFERKPCRPRMVFPVALFPTPVFPTITILSSSDSSLSRECPDFPHSTPDPKAQGSDPLVHRGELQHMAAELGSYKQAHTSSPPLTLGSSRVVEGPAPLKELGSNRTEAVRGDDSEDQYVLVTQNKSWFEAQIYCRKQPHRSGQCEESGREPGAVNMALGGAAVQSSVWDLQLPAKMVIDGKPYSNYGYWSCTSTLYENNPWWRLDMGVSYTISSIEVIRRSDCCDMELNGTEIRIGDSLGNNGNNNPRCAVITVISDITMTFSCSQMEGRYINFVTPGVQRRLQLCEVKVFTTTHITGANMALGGVAVQSTLLNGLTPASSAIDGKPYSNYLHLSCSSTNFENNPWWRLDLRGQYQISTVEVVRRSDSFIQNINDAEIRIGNSLENNGNNNPRCAVISVTNDITMAFNCGQMEGRYVNIFQPKINGLIQLCEVKVYATTYISGANVAPRGLATQSAEPVSITTAPQMAIDENPYETCASVQLKDNPWWQLDLRSMYRITAVSITSIGDCCPEELDRADIRISLRNDISNQRCAIISLTKGQRRYDFQCGVMEGRFVQVVLPGLRKNLTICDIQVYGTVFENVALGGMAFQSSSRYKTQGEASRVIDGNQFSTCSITEDKPGQWVKVDLLAPYTVTAIQLAYSEDCCHSDELWVDNTRCSAISNSSQSLVTLTCGGIVGRYVTVIHPVTPKPLCELEVYSTWEHPQNKFPQWPPHHDYCSFDFCSRDYILIHNEPKTWFEAQTYCREMYTDLATIDKVQDMNRVIDKIKNNYSDIWIGLYEGFSTWKWSLSDEGYYGDGEAEFRNWDIGEPSNEIDNQHCAGIQHTGEWKELDCGLLNYFLCFDGRDGVPETKTLVETPMNWTDAQRYCRGRHTDLLSVRNQAENQEIQSMVPAGKVAWIGLFRDSWGWSDGSTSAFRYWSQWPSESLAEGPNCAYVYDSKWSVKPCNAKSMFLCYSSQQYHLIKGSLTWFEAQSFCRVKYADLATMNGMFDKDRLVNTLGNQVTSSWIGLRRGGTHRWMWSDGRGRALFTKWNRGEPNNINGNEWCAELSQSGPWNDITCGDENGFVCYERDGGGKKRYVYYSGGKSWLESQELCRSKHTDMAHILTEEDNSEIAKLASTWTGLIWMPNKVWIGLFSDAWMWSDGRETSFRFWLSGTDRRGDCASVAVSEQGRWVEANCNERSAFVCQGGLKVKKMVIRVTVHSDVKLINSTASDALLKKLAKGQKWTRLLASGVVGGHREEKEKSFYYGKAEEWAKEAIRRAQNNSYVADTLGQVYKRHLKVAKQRQDIEDRAKGAFEAFKDVEEKADKEEGLEMKDTGTVNISSIFNNRGLFGFIQVANIADEKLGSSREDNNIFPNLRMEVEAKFDFFEWYLTYSKPGMKSVEPDYFWRDVVLCYQNYTTQKAAKSTSFAGLLDSLNYGLFTSKGKRAGFEDAEQGGRTVPDLEAIRDDLKTSYDENPDDDKTAERYILSNIILSNKNSLSQVTPVKELQNIYYTHSCAQTQSVEALSFTFWFCCCFGPRTSRLKWCKKRMMKKCNNRTG</sequence>
<dbReference type="EMBL" id="CM041532">
    <property type="protein sequence ID" value="KAI3375685.1"/>
    <property type="molecule type" value="Genomic_DNA"/>
</dbReference>
<name>A0ACB8X726_9TELE</name>
<organism evidence="1 2">
    <name type="scientific">Scortum barcoo</name>
    <name type="common">barcoo grunter</name>
    <dbReference type="NCBI Taxonomy" id="214431"/>
    <lineage>
        <taxon>Eukaryota</taxon>
        <taxon>Metazoa</taxon>
        <taxon>Chordata</taxon>
        <taxon>Craniata</taxon>
        <taxon>Vertebrata</taxon>
        <taxon>Euteleostomi</taxon>
        <taxon>Actinopterygii</taxon>
        <taxon>Neopterygii</taxon>
        <taxon>Teleostei</taxon>
        <taxon>Neoteleostei</taxon>
        <taxon>Acanthomorphata</taxon>
        <taxon>Eupercaria</taxon>
        <taxon>Centrarchiformes</taxon>
        <taxon>Terapontoidei</taxon>
        <taxon>Terapontidae</taxon>
        <taxon>Scortum</taxon>
    </lineage>
</organism>
<evidence type="ECO:0000313" key="2">
    <source>
        <dbReference type="Proteomes" id="UP000831701"/>
    </source>
</evidence>
<comment type="caution">
    <text evidence="1">The sequence shown here is derived from an EMBL/GenBank/DDBJ whole genome shotgun (WGS) entry which is preliminary data.</text>
</comment>